<dbReference type="SUPFAM" id="SSF101898">
    <property type="entry name" value="NHL repeat"/>
    <property type="match status" value="1"/>
</dbReference>
<gene>
    <name evidence="2" type="ORF">MEDL_42035</name>
</gene>
<accession>A0A8S3TDZ6</accession>
<organism evidence="2 3">
    <name type="scientific">Mytilus edulis</name>
    <name type="common">Blue mussel</name>
    <dbReference type="NCBI Taxonomy" id="6550"/>
    <lineage>
        <taxon>Eukaryota</taxon>
        <taxon>Metazoa</taxon>
        <taxon>Spiralia</taxon>
        <taxon>Lophotrochozoa</taxon>
        <taxon>Mollusca</taxon>
        <taxon>Bivalvia</taxon>
        <taxon>Autobranchia</taxon>
        <taxon>Pteriomorphia</taxon>
        <taxon>Mytilida</taxon>
        <taxon>Mytiloidea</taxon>
        <taxon>Mytilidae</taxon>
        <taxon>Mytilinae</taxon>
        <taxon>Mytilus</taxon>
    </lineage>
</organism>
<dbReference type="AlphaFoldDB" id="A0A8S3TDZ6"/>
<reference evidence="2" key="1">
    <citation type="submission" date="2021-03" db="EMBL/GenBank/DDBJ databases">
        <authorList>
            <person name="Bekaert M."/>
        </authorList>
    </citation>
    <scope>NUCLEOTIDE SEQUENCE</scope>
</reference>
<protein>
    <submittedName>
        <fullName evidence="2">Uncharacterized protein</fullName>
    </submittedName>
</protein>
<dbReference type="Gene3D" id="2.120.10.30">
    <property type="entry name" value="TolB, C-terminal domain"/>
    <property type="match status" value="1"/>
</dbReference>
<evidence type="ECO:0000313" key="3">
    <source>
        <dbReference type="Proteomes" id="UP000683360"/>
    </source>
</evidence>
<keyword evidence="1" id="KW-0175">Coiled coil</keyword>
<sequence>MVSNEAKTLIRELDENYALKERELLDQREKFTSKIDVIKQRKVKICETVQSRLAISVLDTIDKIDVSPLDKKAMEISDNKLAFTFPHEPQSSIKFGSFIKIPTLQILQTYDHDDIDIYDTTLMKSLPDGTVIVLEYSTLRYMYFRDSDVVHIDTKIFENLPIEDMTVCENGDILFTISDGSSASANPSDIMCVRANGQIEKITTIEPQVILRGIHATSHNIFVGYERPELRYGGSDIEYESQDKPVLSVLILDMQGNVIVTLKEPGIKREITNDGEQSYDDEAVPWKLTTNINGDILIISGDCCESNEGKVVALDRKGQFKWVYFGVESFYFGPSHIQTTSNGLILVLNWSDDDDSIHVISMEGEFLTKFGVEEGINNPRCLHIDQNDQLYIACCKDDRLVIKLCLLNSLIKE</sequence>
<comment type="caution">
    <text evidence="2">The sequence shown here is derived from an EMBL/GenBank/DDBJ whole genome shotgun (WGS) entry which is preliminary data.</text>
</comment>
<dbReference type="OrthoDB" id="10359200at2759"/>
<dbReference type="Proteomes" id="UP000683360">
    <property type="component" value="Unassembled WGS sequence"/>
</dbReference>
<keyword evidence="3" id="KW-1185">Reference proteome</keyword>
<name>A0A8S3TDZ6_MYTED</name>
<evidence type="ECO:0000313" key="2">
    <source>
        <dbReference type="EMBL" id="CAG2229157.1"/>
    </source>
</evidence>
<evidence type="ECO:0000256" key="1">
    <source>
        <dbReference type="SAM" id="Coils"/>
    </source>
</evidence>
<dbReference type="InterPro" id="IPR011042">
    <property type="entry name" value="6-blade_b-propeller_TolB-like"/>
</dbReference>
<proteinExistence type="predicted"/>
<feature type="coiled-coil region" evidence="1">
    <location>
        <begin position="3"/>
        <end position="30"/>
    </location>
</feature>
<dbReference type="EMBL" id="CAJPWZ010002016">
    <property type="protein sequence ID" value="CAG2229157.1"/>
    <property type="molecule type" value="Genomic_DNA"/>
</dbReference>